<keyword evidence="5 7" id="KW-0472">Membrane</keyword>
<feature type="transmembrane region" description="Helical" evidence="7">
    <location>
        <begin position="232"/>
        <end position="250"/>
    </location>
</feature>
<organism evidence="8 9">
    <name type="scientific">Circinella minor</name>
    <dbReference type="NCBI Taxonomy" id="1195481"/>
    <lineage>
        <taxon>Eukaryota</taxon>
        <taxon>Fungi</taxon>
        <taxon>Fungi incertae sedis</taxon>
        <taxon>Mucoromycota</taxon>
        <taxon>Mucoromycotina</taxon>
        <taxon>Mucoromycetes</taxon>
        <taxon>Mucorales</taxon>
        <taxon>Lichtheimiaceae</taxon>
        <taxon>Circinella</taxon>
    </lineage>
</organism>
<feature type="transmembrane region" description="Helical" evidence="7">
    <location>
        <begin position="262"/>
        <end position="285"/>
    </location>
</feature>
<dbReference type="GO" id="GO:0012505">
    <property type="term" value="C:endomembrane system"/>
    <property type="evidence" value="ECO:0007669"/>
    <property type="project" value="UniProtKB-SubCell"/>
</dbReference>
<keyword evidence="4 7" id="KW-1133">Transmembrane helix</keyword>
<dbReference type="EMBL" id="JAEPRB010000019">
    <property type="protein sequence ID" value="KAG2226215.1"/>
    <property type="molecule type" value="Genomic_DNA"/>
</dbReference>
<evidence type="ECO:0000256" key="2">
    <source>
        <dbReference type="ARBA" id="ARBA00007049"/>
    </source>
</evidence>
<evidence type="ECO:0000256" key="1">
    <source>
        <dbReference type="ARBA" id="ARBA00004127"/>
    </source>
</evidence>
<proteinExistence type="inferred from homology"/>
<evidence type="ECO:0000256" key="5">
    <source>
        <dbReference type="ARBA" id="ARBA00023136"/>
    </source>
</evidence>
<dbReference type="Pfam" id="PF01988">
    <property type="entry name" value="VIT1"/>
    <property type="match status" value="1"/>
</dbReference>
<evidence type="ECO:0000256" key="6">
    <source>
        <dbReference type="SAM" id="MobiDB-lite"/>
    </source>
</evidence>
<evidence type="ECO:0000256" key="3">
    <source>
        <dbReference type="ARBA" id="ARBA00022692"/>
    </source>
</evidence>
<dbReference type="OrthoDB" id="73465at2759"/>
<evidence type="ECO:0000256" key="7">
    <source>
        <dbReference type="SAM" id="Phobius"/>
    </source>
</evidence>
<comment type="subcellular location">
    <subcellularLocation>
        <location evidence="1">Endomembrane system</location>
        <topology evidence="1">Multi-pass membrane protein</topology>
    </subcellularLocation>
</comment>
<dbReference type="GO" id="GO:0030026">
    <property type="term" value="P:intracellular manganese ion homeostasis"/>
    <property type="evidence" value="ECO:0007669"/>
    <property type="project" value="InterPro"/>
</dbReference>
<evidence type="ECO:0000313" key="8">
    <source>
        <dbReference type="EMBL" id="KAG2226215.1"/>
    </source>
</evidence>
<keyword evidence="9" id="KW-1185">Reference proteome</keyword>
<feature type="region of interest" description="Disordered" evidence="6">
    <location>
        <begin position="330"/>
        <end position="353"/>
    </location>
</feature>
<gene>
    <name evidence="8" type="ORF">INT45_003360</name>
</gene>
<dbReference type="GO" id="GO:0005384">
    <property type="term" value="F:manganese ion transmembrane transporter activity"/>
    <property type="evidence" value="ECO:0007669"/>
    <property type="project" value="InterPro"/>
</dbReference>
<evidence type="ECO:0000313" key="9">
    <source>
        <dbReference type="Proteomes" id="UP000646827"/>
    </source>
</evidence>
<accession>A0A8H7SCQ7</accession>
<feature type="transmembrane region" description="Helical" evidence="7">
    <location>
        <begin position="202"/>
        <end position="226"/>
    </location>
</feature>
<dbReference type="AlphaFoldDB" id="A0A8H7SCQ7"/>
<comment type="similarity">
    <text evidence="2">Belongs to the CCC1 family.</text>
</comment>
<sequence>MSYQLLNRQAHINNDAAAAISIEQQQEQEKQLLPNNDSLSSEEEARIPHRNHIHQHSFKGHVEEHFSRPELVRDCILGLSDGLTVPFALAAGLSSLGDSRIVIFGGIAEMVSGAISMGLGGYLAAKSEADHYITERQREAREVELYPDEEEEEIVEIFETYGLDRESIEPMFVRFRENSEKFVDFMMKFELNLEMPDPNRSLISAATIGLSYLFGGLIPLLPYFIINDTMDALFSSIVVTSITLLAFGYIKSIYLRPAQAVMGALQTLAIGGIAAGFSYGIVALVSSANAEQSNNNSDNGAIPFCVQHHFTSSNNKNTIQPCFEESQQHRQQRHSSAYNKRDQKQNANNSGDGSTNAMIIIDFTCESTNQDECNKVKASLTKASEYISSVLVFKTPLYVNATYLSFCQQLGQCEEAPEGTVGTGQAYPSVSYLMQEGNTTRMYPQALLKQYYSLAKSVNWYEYDMNAYFNSEITWYYEDDGNTIKENETDLLLTIIHEFVHGLGFVSAWSDDTYERFSMYDSTMEKFLTPMPLNPPNELPEVSAVMNSEEGVQPYWGFVDFPLDKLLYGNKYPLTLTTQVLNEWGNSNVMFANILDMVNDWLNGKNFREQAEAVYQMATKRGDITIMIDDVEIMALETSLSPFQDGSSLTHVDQSTYATTDDYLMCYSAMRGISLNDLSKLHPLGPLGPSLVHVLAELGYFIQPSYNQHVNVKTVQPNISFWVPPIDLVGTVTNPSPAVSINADGPAHIPSASDTPSSSASSFISSLLLSSSLSSLSVSLFICIKQSPGLLFFYIFITLAFSYPCYY</sequence>
<reference evidence="8 9" key="1">
    <citation type="submission" date="2020-12" db="EMBL/GenBank/DDBJ databases">
        <title>Metabolic potential, ecology and presence of endohyphal bacteria is reflected in genomic diversity of Mucoromycotina.</title>
        <authorList>
            <person name="Muszewska A."/>
            <person name="Okrasinska A."/>
            <person name="Steczkiewicz K."/>
            <person name="Drgas O."/>
            <person name="Orlowska M."/>
            <person name="Perlinska-Lenart U."/>
            <person name="Aleksandrzak-Piekarczyk T."/>
            <person name="Szatraj K."/>
            <person name="Zielenkiewicz U."/>
            <person name="Pilsyk S."/>
            <person name="Malc E."/>
            <person name="Mieczkowski P."/>
            <person name="Kruszewska J.S."/>
            <person name="Biernat P."/>
            <person name="Pawlowska J."/>
        </authorList>
    </citation>
    <scope>NUCLEOTIDE SEQUENCE [LARGE SCALE GENOMIC DNA]</scope>
    <source>
        <strain evidence="8 9">CBS 142.35</strain>
    </source>
</reference>
<evidence type="ECO:0000256" key="4">
    <source>
        <dbReference type="ARBA" id="ARBA00022989"/>
    </source>
</evidence>
<dbReference type="PANTHER" id="PTHR31851">
    <property type="entry name" value="FE(2+)/MN(2+) TRANSPORTER PCL1"/>
    <property type="match status" value="1"/>
</dbReference>
<feature type="transmembrane region" description="Helical" evidence="7">
    <location>
        <begin position="789"/>
        <end position="806"/>
    </location>
</feature>
<dbReference type="InterPro" id="IPR008217">
    <property type="entry name" value="Ccc1_fam"/>
</dbReference>
<keyword evidence="3 7" id="KW-0812">Transmembrane</keyword>
<comment type="caution">
    <text evidence="8">The sequence shown here is derived from an EMBL/GenBank/DDBJ whole genome shotgun (WGS) entry which is preliminary data.</text>
</comment>
<dbReference type="CDD" id="cd02435">
    <property type="entry name" value="CCC1"/>
    <property type="match status" value="1"/>
</dbReference>
<protein>
    <submittedName>
        <fullName evidence="8">Uncharacterized protein</fullName>
    </submittedName>
</protein>
<dbReference type="Proteomes" id="UP000646827">
    <property type="component" value="Unassembled WGS sequence"/>
</dbReference>
<name>A0A8H7SCQ7_9FUNG</name>